<evidence type="ECO:0000313" key="2">
    <source>
        <dbReference type="EMBL" id="CAK7265740.1"/>
    </source>
</evidence>
<dbReference type="EMBL" id="CAWUOM010000019">
    <property type="protein sequence ID" value="CAK7265740.1"/>
    <property type="molecule type" value="Genomic_DNA"/>
</dbReference>
<reference evidence="2 3" key="1">
    <citation type="submission" date="2024-01" db="EMBL/GenBank/DDBJ databases">
        <authorList>
            <person name="Allen C."/>
            <person name="Tagirdzhanova G."/>
        </authorList>
    </citation>
    <scope>NUCLEOTIDE SEQUENCE [LARGE SCALE GENOMIC DNA]</scope>
    <source>
        <strain evidence="2 3">CBS 573.63</strain>
    </source>
</reference>
<dbReference type="Proteomes" id="UP001642501">
    <property type="component" value="Unassembled WGS sequence"/>
</dbReference>
<comment type="caution">
    <text evidence="2">The sequence shown here is derived from an EMBL/GenBank/DDBJ whole genome shotgun (WGS) entry which is preliminary data.</text>
</comment>
<feature type="region of interest" description="Disordered" evidence="1">
    <location>
        <begin position="248"/>
        <end position="277"/>
    </location>
</feature>
<sequence>MSDSIILKGPADYPHWLSRFHDAAGELYDYASPKSLMTKEEALLAYLGPEPVAPVPDATVSEFDENYWEARKEWCRRKDRFEDKCQQLMEWLVSSIDDNAYAVTWGIRNIRDKAQALDDEFAVNIGVLKRLALRDYEQIKRQFKLSNVSVWKLSYKTVLRTLVKYDAAPVLDGIWLLELSTLIGKAGNETIKEQLIKMHQDPQYHDVLANFAEVSRKLDVAETVYWTQHPHRRGAAYAAELSITEDAPDTPVVSNAARKRRRAATTQRPPDRQFRYE</sequence>
<protein>
    <submittedName>
        <fullName evidence="2">Uncharacterized protein</fullName>
    </submittedName>
</protein>
<proteinExistence type="predicted"/>
<name>A0ABP0DBZ9_9PEZI</name>
<accession>A0ABP0DBZ9</accession>
<gene>
    <name evidence="2" type="ORF">SEPCBS57363_001739</name>
</gene>
<keyword evidence="3" id="KW-1185">Reference proteome</keyword>
<evidence type="ECO:0000256" key="1">
    <source>
        <dbReference type="SAM" id="MobiDB-lite"/>
    </source>
</evidence>
<evidence type="ECO:0000313" key="3">
    <source>
        <dbReference type="Proteomes" id="UP001642501"/>
    </source>
</evidence>
<organism evidence="2 3">
    <name type="scientific">Sporothrix epigloea</name>
    <dbReference type="NCBI Taxonomy" id="1892477"/>
    <lineage>
        <taxon>Eukaryota</taxon>
        <taxon>Fungi</taxon>
        <taxon>Dikarya</taxon>
        <taxon>Ascomycota</taxon>
        <taxon>Pezizomycotina</taxon>
        <taxon>Sordariomycetes</taxon>
        <taxon>Sordariomycetidae</taxon>
        <taxon>Ophiostomatales</taxon>
        <taxon>Ophiostomataceae</taxon>
        <taxon>Sporothrix</taxon>
    </lineage>
</organism>